<dbReference type="PANTHER" id="PTHR13621">
    <property type="entry name" value="PROLINE-RICH PROTEIN PRCC"/>
    <property type="match status" value="1"/>
</dbReference>
<dbReference type="EMBL" id="JAODUP010000295">
    <property type="protein sequence ID" value="KAK2153498.1"/>
    <property type="molecule type" value="Genomic_DNA"/>
</dbReference>
<feature type="compositionally biased region" description="Polar residues" evidence="1">
    <location>
        <begin position="107"/>
        <end position="124"/>
    </location>
</feature>
<dbReference type="Proteomes" id="UP001208570">
    <property type="component" value="Unassembled WGS sequence"/>
</dbReference>
<dbReference type="InterPro" id="IPR018800">
    <property type="entry name" value="PRCC"/>
</dbReference>
<reference evidence="2" key="1">
    <citation type="journal article" date="2023" name="Mol. Biol. Evol.">
        <title>Third-Generation Sequencing Reveals the Adaptive Role of the Epigenome in Three Deep-Sea Polychaetes.</title>
        <authorList>
            <person name="Perez M."/>
            <person name="Aroh O."/>
            <person name="Sun Y."/>
            <person name="Lan Y."/>
            <person name="Juniper S.K."/>
            <person name="Young C.R."/>
            <person name="Angers B."/>
            <person name="Qian P.Y."/>
        </authorList>
    </citation>
    <scope>NUCLEOTIDE SEQUENCE</scope>
    <source>
        <strain evidence="2">P08H-3</strain>
    </source>
</reference>
<evidence type="ECO:0000313" key="3">
    <source>
        <dbReference type="Proteomes" id="UP001208570"/>
    </source>
</evidence>
<evidence type="ECO:0000313" key="2">
    <source>
        <dbReference type="EMBL" id="KAK2153498.1"/>
    </source>
</evidence>
<proteinExistence type="predicted"/>
<dbReference type="GO" id="GO:0005634">
    <property type="term" value="C:nucleus"/>
    <property type="evidence" value="ECO:0007669"/>
    <property type="project" value="TreeGrafter"/>
</dbReference>
<dbReference type="PANTHER" id="PTHR13621:SF2">
    <property type="entry name" value="PROLINE-RICH PROTEIN PRCC"/>
    <property type="match status" value="1"/>
</dbReference>
<name>A0AAD9JHX5_9ANNE</name>
<feature type="region of interest" description="Disordered" evidence="1">
    <location>
        <begin position="68"/>
        <end position="90"/>
    </location>
</feature>
<evidence type="ECO:0000256" key="1">
    <source>
        <dbReference type="SAM" id="MobiDB-lite"/>
    </source>
</evidence>
<comment type="caution">
    <text evidence="2">The sequence shown here is derived from an EMBL/GenBank/DDBJ whole genome shotgun (WGS) entry which is preliminary data.</text>
</comment>
<gene>
    <name evidence="2" type="ORF">LSH36_295g04072</name>
</gene>
<feature type="region of interest" description="Disordered" evidence="1">
    <location>
        <begin position="103"/>
        <end position="124"/>
    </location>
</feature>
<dbReference type="Pfam" id="PF10253">
    <property type="entry name" value="PRCC"/>
    <property type="match status" value="1"/>
</dbReference>
<protein>
    <submittedName>
        <fullName evidence="2">Uncharacterized protein</fullName>
    </submittedName>
</protein>
<sequence>MAAEVKQSSRCSFYMLNYHFNWDVSSFQLLKLQGKSKWGKEEINIIDVHADHQTSAVELTKHLTEEVDMVSHSKKKKDQPTSQQKRKHQITYLAHRAKEREFDLKNQWAQNKMTKRQSQSKYGF</sequence>
<organism evidence="2 3">
    <name type="scientific">Paralvinella palmiformis</name>
    <dbReference type="NCBI Taxonomy" id="53620"/>
    <lineage>
        <taxon>Eukaryota</taxon>
        <taxon>Metazoa</taxon>
        <taxon>Spiralia</taxon>
        <taxon>Lophotrochozoa</taxon>
        <taxon>Annelida</taxon>
        <taxon>Polychaeta</taxon>
        <taxon>Sedentaria</taxon>
        <taxon>Canalipalpata</taxon>
        <taxon>Terebellida</taxon>
        <taxon>Terebelliformia</taxon>
        <taxon>Alvinellidae</taxon>
        <taxon>Paralvinella</taxon>
    </lineage>
</organism>
<keyword evidence="3" id="KW-1185">Reference proteome</keyword>
<dbReference type="AlphaFoldDB" id="A0AAD9JHX5"/>
<accession>A0AAD9JHX5</accession>